<evidence type="ECO:0000313" key="1">
    <source>
        <dbReference type="EMBL" id="CAB4021308.1"/>
    </source>
</evidence>
<dbReference type="AlphaFoldDB" id="A0A6S7KLE9"/>
<name>A0A6S7KLE9_PARCT</name>
<dbReference type="InterPro" id="IPR043504">
    <property type="entry name" value="Peptidase_S1_PA_chymotrypsin"/>
</dbReference>
<sequence>MTEITDPNVLDQLENFGKATCLIRVPGQLKGTGFHFGSGWVMSVAHNFQNATDTPQLHSLLSRATFTFTVNGEHYNFGAQENRMAFIHHLQLGPGNQVDPINMDIAMVKLGIQYQQGRTKESDYEAWETGEQRKLNSMNLICFADIEERQVIAGNQVYAIHYGGDDDNMKKEQHTIVAVTNTWAGDTISVIPVIKLQRPIQAGASGCPILSNDFKLVGLGFCANNANGFALPWNDGNHSIKQYISDGVEIIAQFERYLALKDIQAQVQAGELRQTLLQKAEQLDLTIYLMNGVILNGPN</sequence>
<proteinExistence type="predicted"/>
<dbReference type="Gene3D" id="2.40.10.10">
    <property type="entry name" value="Trypsin-like serine proteases"/>
    <property type="match status" value="1"/>
</dbReference>
<dbReference type="OrthoDB" id="5955771at2759"/>
<dbReference type="Proteomes" id="UP001152795">
    <property type="component" value="Unassembled WGS sequence"/>
</dbReference>
<dbReference type="Pfam" id="PF13365">
    <property type="entry name" value="Trypsin_2"/>
    <property type="match status" value="1"/>
</dbReference>
<dbReference type="InterPro" id="IPR009003">
    <property type="entry name" value="Peptidase_S1_PA"/>
</dbReference>
<dbReference type="SUPFAM" id="SSF50494">
    <property type="entry name" value="Trypsin-like serine proteases"/>
    <property type="match status" value="1"/>
</dbReference>
<organism evidence="1 2">
    <name type="scientific">Paramuricea clavata</name>
    <name type="common">Red gorgonian</name>
    <name type="synonym">Violescent sea-whip</name>
    <dbReference type="NCBI Taxonomy" id="317549"/>
    <lineage>
        <taxon>Eukaryota</taxon>
        <taxon>Metazoa</taxon>
        <taxon>Cnidaria</taxon>
        <taxon>Anthozoa</taxon>
        <taxon>Octocorallia</taxon>
        <taxon>Malacalcyonacea</taxon>
        <taxon>Plexauridae</taxon>
        <taxon>Paramuricea</taxon>
    </lineage>
</organism>
<comment type="caution">
    <text evidence="1">The sequence shown here is derived from an EMBL/GenBank/DDBJ whole genome shotgun (WGS) entry which is preliminary data.</text>
</comment>
<dbReference type="EMBL" id="CACRXK020011372">
    <property type="protein sequence ID" value="CAB4021308.1"/>
    <property type="molecule type" value="Genomic_DNA"/>
</dbReference>
<keyword evidence="2" id="KW-1185">Reference proteome</keyword>
<accession>A0A6S7KLE9</accession>
<reference evidence="1" key="1">
    <citation type="submission" date="2020-04" db="EMBL/GenBank/DDBJ databases">
        <authorList>
            <person name="Alioto T."/>
            <person name="Alioto T."/>
            <person name="Gomez Garrido J."/>
        </authorList>
    </citation>
    <scope>NUCLEOTIDE SEQUENCE</scope>
    <source>
        <strain evidence="1">A484AB</strain>
    </source>
</reference>
<protein>
    <submittedName>
        <fullName evidence="1">Uncharacterized protein</fullName>
    </submittedName>
</protein>
<gene>
    <name evidence="1" type="ORF">PACLA_8A054005</name>
</gene>
<evidence type="ECO:0000313" key="2">
    <source>
        <dbReference type="Proteomes" id="UP001152795"/>
    </source>
</evidence>